<dbReference type="InterPro" id="IPR005829">
    <property type="entry name" value="Sugar_transporter_CS"/>
</dbReference>
<dbReference type="PANTHER" id="PTHR48022">
    <property type="entry name" value="PLASTIDIC GLUCOSE TRANSPORTER 4"/>
    <property type="match status" value="1"/>
</dbReference>
<dbReference type="Gene3D" id="1.20.1250.20">
    <property type="entry name" value="MFS general substrate transporter like domains"/>
    <property type="match status" value="1"/>
</dbReference>
<dbReference type="InterPro" id="IPR005828">
    <property type="entry name" value="MFS_sugar_transport-like"/>
</dbReference>
<evidence type="ECO:0000256" key="5">
    <source>
        <dbReference type="ARBA" id="ARBA00022989"/>
    </source>
</evidence>
<dbReference type="InterPro" id="IPR020846">
    <property type="entry name" value="MFS_dom"/>
</dbReference>
<evidence type="ECO:0000259" key="9">
    <source>
        <dbReference type="PROSITE" id="PS50850"/>
    </source>
</evidence>
<feature type="domain" description="Major facilitator superfamily (MFS) profile" evidence="9">
    <location>
        <begin position="32"/>
        <end position="476"/>
    </location>
</feature>
<dbReference type="NCBIfam" id="TIGR00879">
    <property type="entry name" value="SP"/>
    <property type="match status" value="1"/>
</dbReference>
<sequence length="521" mass="58242">MASNDDAQHAANEEKSMSLMQAIRLYPKAVCWSVVLSSALIMEGYDLALLGSLYASPQFNMKYGRQNPTSGKWSVPPNWQSALSNGARAGEVIGLIANGFISERYGYRKTMIGSLMMMIAFIFILFFAPNIQTLVIGEVFCGIPWGIFQTLTTQYASEVAPVVLRPYLTTFVNMCWVMGQFIAAGVNRGCVQRTDQWAYRIPFAIQWVWPVPIMIGVYFAPESPWWLVRQDNREGARAALLRLTSPEKDPDFDPDNTISMIEHTNELEKKLIEGTRWIDIFKGVDLRRTEIVCVAWIGQTLVGTNIMGYFTYFMTKAGLPTVQSFNMSMISLALGLIGTAGSWFLMTHFGRRTIHFSGGCALFTILVIVGGISFAGTESSFWAIGALLIVFVFVYDFTIGPVTYAIVSEMSSTRLKSKTMNLARALYNTSNIVVNVLTNYQLGEATWNWGAKTAFFWAGTCACVVVWVYFRLPEGKGRTYGELDLLFEQRVSARKFAETAVDPYGHGLEGMEEKTKTEYSV</sequence>
<comment type="subcellular location">
    <subcellularLocation>
        <location evidence="1">Membrane</location>
        <topology evidence="1">Multi-pass membrane protein</topology>
    </subcellularLocation>
</comment>
<feature type="transmembrane region" description="Helical" evidence="8">
    <location>
        <begin position="425"/>
        <end position="442"/>
    </location>
</feature>
<dbReference type="InterPro" id="IPR036259">
    <property type="entry name" value="MFS_trans_sf"/>
</dbReference>
<comment type="similarity">
    <text evidence="2 7">Belongs to the major facilitator superfamily. Sugar transporter (TC 2.A.1.1) family.</text>
</comment>
<evidence type="ECO:0000256" key="4">
    <source>
        <dbReference type="ARBA" id="ARBA00022692"/>
    </source>
</evidence>
<dbReference type="PANTHER" id="PTHR48022:SF76">
    <property type="entry name" value="MALTOSE PERMEASE, PUTATIVE (AFU_ORTHOLOGUE AFUA_8G07240)-RELATED"/>
    <property type="match status" value="1"/>
</dbReference>
<keyword evidence="4 8" id="KW-0812">Transmembrane</keyword>
<feature type="transmembrane region" description="Helical" evidence="8">
    <location>
        <begin position="381"/>
        <end position="404"/>
    </location>
</feature>
<dbReference type="GO" id="GO:0005351">
    <property type="term" value="F:carbohydrate:proton symporter activity"/>
    <property type="evidence" value="ECO:0007669"/>
    <property type="project" value="TreeGrafter"/>
</dbReference>
<dbReference type="AlphaFoldDB" id="A0A6A5X2Z6"/>
<feature type="transmembrane region" description="Helical" evidence="8">
    <location>
        <begin position="110"/>
        <end position="128"/>
    </location>
</feature>
<dbReference type="InterPro" id="IPR003663">
    <property type="entry name" value="Sugar/inositol_transpt"/>
</dbReference>
<dbReference type="FunFam" id="1.20.1250.20:FF:000149">
    <property type="entry name" value="MFS transporter, SP family, general alpha glucoside:H+ symporter"/>
    <property type="match status" value="1"/>
</dbReference>
<dbReference type="SUPFAM" id="SSF103473">
    <property type="entry name" value="MFS general substrate transporter"/>
    <property type="match status" value="1"/>
</dbReference>
<feature type="transmembrane region" description="Helical" evidence="8">
    <location>
        <begin position="291"/>
        <end position="313"/>
    </location>
</feature>
<feature type="transmembrane region" description="Helical" evidence="8">
    <location>
        <begin position="325"/>
        <end position="346"/>
    </location>
</feature>
<evidence type="ECO:0000256" key="6">
    <source>
        <dbReference type="ARBA" id="ARBA00023136"/>
    </source>
</evidence>
<keyword evidence="5 8" id="KW-1133">Transmembrane helix</keyword>
<feature type="transmembrane region" description="Helical" evidence="8">
    <location>
        <begin position="454"/>
        <end position="470"/>
    </location>
</feature>
<keyword evidence="3 7" id="KW-0813">Transport</keyword>
<keyword evidence="11" id="KW-1185">Reference proteome</keyword>
<evidence type="ECO:0000256" key="7">
    <source>
        <dbReference type="RuleBase" id="RU003346"/>
    </source>
</evidence>
<dbReference type="InterPro" id="IPR050360">
    <property type="entry name" value="MFS_Sugar_Transporters"/>
</dbReference>
<feature type="transmembrane region" description="Helical" evidence="8">
    <location>
        <begin position="353"/>
        <end position="375"/>
    </location>
</feature>
<reference evidence="10" key="1">
    <citation type="journal article" date="2020" name="Stud. Mycol.">
        <title>101 Dothideomycetes genomes: a test case for predicting lifestyles and emergence of pathogens.</title>
        <authorList>
            <person name="Haridas S."/>
            <person name="Albert R."/>
            <person name="Binder M."/>
            <person name="Bloem J."/>
            <person name="Labutti K."/>
            <person name="Salamov A."/>
            <person name="Andreopoulos B."/>
            <person name="Baker S."/>
            <person name="Barry K."/>
            <person name="Bills G."/>
            <person name="Bluhm B."/>
            <person name="Cannon C."/>
            <person name="Castanera R."/>
            <person name="Culley D."/>
            <person name="Daum C."/>
            <person name="Ezra D."/>
            <person name="Gonzalez J."/>
            <person name="Henrissat B."/>
            <person name="Kuo A."/>
            <person name="Liang C."/>
            <person name="Lipzen A."/>
            <person name="Lutzoni F."/>
            <person name="Magnuson J."/>
            <person name="Mondo S."/>
            <person name="Nolan M."/>
            <person name="Ohm R."/>
            <person name="Pangilinan J."/>
            <person name="Park H.-J."/>
            <person name="Ramirez L."/>
            <person name="Alfaro M."/>
            <person name="Sun H."/>
            <person name="Tritt A."/>
            <person name="Yoshinaga Y."/>
            <person name="Zwiers L.-H."/>
            <person name="Turgeon B."/>
            <person name="Goodwin S."/>
            <person name="Spatafora J."/>
            <person name="Crous P."/>
            <person name="Grigoriev I."/>
        </authorList>
    </citation>
    <scope>NUCLEOTIDE SEQUENCE</scope>
    <source>
        <strain evidence="10">CBS 123094</strain>
    </source>
</reference>
<dbReference type="PROSITE" id="PS50850">
    <property type="entry name" value="MFS"/>
    <property type="match status" value="1"/>
</dbReference>
<evidence type="ECO:0000313" key="10">
    <source>
        <dbReference type="EMBL" id="KAF2007076.1"/>
    </source>
</evidence>
<keyword evidence="6 8" id="KW-0472">Membrane</keyword>
<accession>A0A6A5X2Z6</accession>
<evidence type="ECO:0000256" key="8">
    <source>
        <dbReference type="SAM" id="Phobius"/>
    </source>
</evidence>
<organism evidence="10 11">
    <name type="scientific">Amniculicola lignicola CBS 123094</name>
    <dbReference type="NCBI Taxonomy" id="1392246"/>
    <lineage>
        <taxon>Eukaryota</taxon>
        <taxon>Fungi</taxon>
        <taxon>Dikarya</taxon>
        <taxon>Ascomycota</taxon>
        <taxon>Pezizomycotina</taxon>
        <taxon>Dothideomycetes</taxon>
        <taxon>Pleosporomycetidae</taxon>
        <taxon>Pleosporales</taxon>
        <taxon>Amniculicolaceae</taxon>
        <taxon>Amniculicola</taxon>
    </lineage>
</organism>
<gene>
    <name evidence="10" type="ORF">P154DRAFT_421037</name>
</gene>
<dbReference type="OrthoDB" id="6612291at2759"/>
<name>A0A6A5X2Z6_9PLEO</name>
<evidence type="ECO:0000256" key="1">
    <source>
        <dbReference type="ARBA" id="ARBA00004141"/>
    </source>
</evidence>
<evidence type="ECO:0000256" key="3">
    <source>
        <dbReference type="ARBA" id="ARBA00022448"/>
    </source>
</evidence>
<evidence type="ECO:0000256" key="2">
    <source>
        <dbReference type="ARBA" id="ARBA00010992"/>
    </source>
</evidence>
<dbReference type="GO" id="GO:0016020">
    <property type="term" value="C:membrane"/>
    <property type="evidence" value="ECO:0007669"/>
    <property type="project" value="UniProtKB-SubCell"/>
</dbReference>
<proteinExistence type="inferred from homology"/>
<dbReference type="PROSITE" id="PS00217">
    <property type="entry name" value="SUGAR_TRANSPORT_2"/>
    <property type="match status" value="1"/>
</dbReference>
<protein>
    <submittedName>
        <fullName evidence="10">MFS maltose permease-like protein</fullName>
    </submittedName>
</protein>
<evidence type="ECO:0000313" key="11">
    <source>
        <dbReference type="Proteomes" id="UP000799779"/>
    </source>
</evidence>
<feature type="transmembrane region" description="Helical" evidence="8">
    <location>
        <begin position="164"/>
        <end position="185"/>
    </location>
</feature>
<dbReference type="Pfam" id="PF00083">
    <property type="entry name" value="Sugar_tr"/>
    <property type="match status" value="1"/>
</dbReference>
<dbReference type="Proteomes" id="UP000799779">
    <property type="component" value="Unassembled WGS sequence"/>
</dbReference>
<dbReference type="EMBL" id="ML977558">
    <property type="protein sequence ID" value="KAF2007076.1"/>
    <property type="molecule type" value="Genomic_DNA"/>
</dbReference>